<evidence type="ECO:0000313" key="9">
    <source>
        <dbReference type="EMBL" id="MBO8449636.1"/>
    </source>
</evidence>
<comment type="similarity">
    <text evidence="1">Belongs to the DNA repair enzymes AP/ExoA family.</text>
</comment>
<evidence type="ECO:0000256" key="4">
    <source>
        <dbReference type="ARBA" id="ARBA00022842"/>
    </source>
</evidence>
<evidence type="ECO:0000256" key="2">
    <source>
        <dbReference type="ARBA" id="ARBA00022723"/>
    </source>
</evidence>
<feature type="binding site" evidence="6">
    <location>
        <position position="8"/>
    </location>
    <ligand>
        <name>Mg(2+)</name>
        <dbReference type="ChEBI" id="CHEBI:18420"/>
        <label>1</label>
    </ligand>
</feature>
<dbReference type="GO" id="GO:0008311">
    <property type="term" value="F:double-stranded DNA 3'-5' DNA exonuclease activity"/>
    <property type="evidence" value="ECO:0007669"/>
    <property type="project" value="UniProtKB-EC"/>
</dbReference>
<comment type="cofactor">
    <cofactor evidence="6">
        <name>Mg(2+)</name>
        <dbReference type="ChEBI" id="CHEBI:18420"/>
    </cofactor>
    <cofactor evidence="6">
        <name>Mn(2+)</name>
        <dbReference type="ChEBI" id="CHEBI:29035"/>
    </cofactor>
    <text evidence="6">Probably binds two magnesium or manganese ions per subunit.</text>
</comment>
<feature type="active site" description="Proton donor/acceptor" evidence="5">
    <location>
        <position position="153"/>
    </location>
</feature>
<protein>
    <submittedName>
        <fullName evidence="9">Exodeoxyribonuclease III</fullName>
        <ecNumber evidence="9">3.1.11.2</ecNumber>
    </submittedName>
</protein>
<dbReference type="PROSITE" id="PS00726">
    <property type="entry name" value="AP_NUCLEASE_F1_1"/>
    <property type="match status" value="1"/>
</dbReference>
<sequence>MKTIVSWNVNGIRAADKKGFSEWLKTEAPDILCLQEIKAEPGQLPPELTAPDFGGGLRYRTWWSPAKKKGYSGTAIFAREEPLDTGPLGVPEFDAEGRVTAAHFDGFSVISAYFPNSQDGGARLSYKLEFCAAIREYCDKLAAGGRNLVLCGDYNIAHKPIDLANPTGNEKNPGYLPEERAWMDSFLQAGYVDTFRTFCAEPHRYSWWSYRFHAREKNIGWRIDYHCVNPGFLPQVADSRILHDVYGSDHCPVKLVLR</sequence>
<dbReference type="Proteomes" id="UP000823616">
    <property type="component" value="Unassembled WGS sequence"/>
</dbReference>
<dbReference type="AlphaFoldDB" id="A0A9D9EN56"/>
<feature type="binding site" evidence="6">
    <location>
        <position position="36"/>
    </location>
    <ligand>
        <name>Mg(2+)</name>
        <dbReference type="ChEBI" id="CHEBI:18420"/>
        <label>1</label>
    </ligand>
</feature>
<organism evidence="9 10">
    <name type="scientific">Candidatus Avitreponema avistercoris</name>
    <dbReference type="NCBI Taxonomy" id="2840705"/>
    <lineage>
        <taxon>Bacteria</taxon>
        <taxon>Pseudomonadati</taxon>
        <taxon>Spirochaetota</taxon>
        <taxon>Spirochaetia</taxon>
        <taxon>Spirochaetales</taxon>
        <taxon>Candidatus Avitreponema</taxon>
    </lineage>
</organism>
<dbReference type="GO" id="GO:0003677">
    <property type="term" value="F:DNA binding"/>
    <property type="evidence" value="ECO:0007669"/>
    <property type="project" value="InterPro"/>
</dbReference>
<dbReference type="GO" id="GO:0008081">
    <property type="term" value="F:phosphoric diester hydrolase activity"/>
    <property type="evidence" value="ECO:0007669"/>
    <property type="project" value="TreeGrafter"/>
</dbReference>
<feature type="domain" description="Endonuclease/exonuclease/phosphatase" evidence="8">
    <location>
        <begin position="5"/>
        <end position="250"/>
    </location>
</feature>
<feature type="binding site" evidence="6">
    <location>
        <position position="249"/>
    </location>
    <ligand>
        <name>Mg(2+)</name>
        <dbReference type="ChEBI" id="CHEBI:18420"/>
        <label>1</label>
    </ligand>
</feature>
<feature type="binding site" evidence="6">
    <location>
        <position position="153"/>
    </location>
    <ligand>
        <name>Mg(2+)</name>
        <dbReference type="ChEBI" id="CHEBI:18420"/>
        <label>1</label>
    </ligand>
</feature>
<evidence type="ECO:0000256" key="6">
    <source>
        <dbReference type="PIRSR" id="PIRSR604808-2"/>
    </source>
</evidence>
<evidence type="ECO:0000313" key="10">
    <source>
        <dbReference type="Proteomes" id="UP000823616"/>
    </source>
</evidence>
<dbReference type="NCBIfam" id="TIGR00633">
    <property type="entry name" value="xth"/>
    <property type="match status" value="1"/>
</dbReference>
<keyword evidence="6" id="KW-0464">Manganese</keyword>
<accession>A0A9D9EN56</accession>
<dbReference type="GO" id="GO:0003906">
    <property type="term" value="F:DNA-(apurinic or apyrimidinic site) endonuclease activity"/>
    <property type="evidence" value="ECO:0007669"/>
    <property type="project" value="TreeGrafter"/>
</dbReference>
<dbReference type="PROSITE" id="PS51435">
    <property type="entry name" value="AP_NUCLEASE_F1_4"/>
    <property type="match status" value="1"/>
</dbReference>
<evidence type="ECO:0000256" key="5">
    <source>
        <dbReference type="PIRSR" id="PIRSR604808-1"/>
    </source>
</evidence>
<dbReference type="GO" id="GO:0046872">
    <property type="term" value="F:metal ion binding"/>
    <property type="evidence" value="ECO:0007669"/>
    <property type="project" value="UniProtKB-KW"/>
</dbReference>
<dbReference type="Gene3D" id="3.60.10.10">
    <property type="entry name" value="Endonuclease/exonuclease/phosphatase"/>
    <property type="match status" value="1"/>
</dbReference>
<feature type="site" description="Interaction with DNA substrate" evidence="7">
    <location>
        <position position="250"/>
    </location>
</feature>
<evidence type="ECO:0000256" key="1">
    <source>
        <dbReference type="ARBA" id="ARBA00007092"/>
    </source>
</evidence>
<dbReference type="PANTHER" id="PTHR22748:SF6">
    <property type="entry name" value="DNA-(APURINIC OR APYRIMIDINIC SITE) ENDONUCLEASE"/>
    <property type="match status" value="1"/>
</dbReference>
<dbReference type="SUPFAM" id="SSF56219">
    <property type="entry name" value="DNase I-like"/>
    <property type="match status" value="1"/>
</dbReference>
<dbReference type="EC" id="3.1.11.2" evidence="9"/>
<evidence type="ECO:0000256" key="3">
    <source>
        <dbReference type="ARBA" id="ARBA00022801"/>
    </source>
</evidence>
<dbReference type="InterPro" id="IPR020847">
    <property type="entry name" value="AP_endonuclease_F1_BS"/>
</dbReference>
<evidence type="ECO:0000259" key="8">
    <source>
        <dbReference type="Pfam" id="PF03372"/>
    </source>
</evidence>
<feature type="site" description="Important for catalytic activity" evidence="7">
    <location>
        <position position="224"/>
    </location>
</feature>
<dbReference type="InterPro" id="IPR005135">
    <property type="entry name" value="Endo/exonuclease/phosphatase"/>
</dbReference>
<feature type="binding site" evidence="6">
    <location>
        <position position="250"/>
    </location>
    <ligand>
        <name>Mg(2+)</name>
        <dbReference type="ChEBI" id="CHEBI:18420"/>
        <label>1</label>
    </ligand>
</feature>
<keyword evidence="4 6" id="KW-0460">Magnesium</keyword>
<feature type="binding site" evidence="6">
    <location>
        <position position="155"/>
    </location>
    <ligand>
        <name>Mg(2+)</name>
        <dbReference type="ChEBI" id="CHEBI:18420"/>
        <label>1</label>
    </ligand>
</feature>
<feature type="active site" description="Proton acceptor" evidence="5">
    <location>
        <position position="250"/>
    </location>
</feature>
<keyword evidence="3 9" id="KW-0378">Hydrolase</keyword>
<gene>
    <name evidence="9" type="primary">xth</name>
    <name evidence="9" type="ORF">IAA96_00850</name>
</gene>
<name>A0A9D9EN56_9SPIR</name>
<dbReference type="EMBL" id="JADIMS010000011">
    <property type="protein sequence ID" value="MBO8449636.1"/>
    <property type="molecule type" value="Genomic_DNA"/>
</dbReference>
<keyword evidence="2 6" id="KW-0479">Metal-binding</keyword>
<dbReference type="PANTHER" id="PTHR22748">
    <property type="entry name" value="AP ENDONUCLEASE"/>
    <property type="match status" value="1"/>
</dbReference>
<dbReference type="InterPro" id="IPR036691">
    <property type="entry name" value="Endo/exonu/phosph_ase_sf"/>
</dbReference>
<feature type="site" description="Transition state stabilizer" evidence="7">
    <location>
        <position position="155"/>
    </location>
</feature>
<reference evidence="9" key="2">
    <citation type="journal article" date="2021" name="PeerJ">
        <title>Extensive microbial diversity within the chicken gut microbiome revealed by metagenomics and culture.</title>
        <authorList>
            <person name="Gilroy R."/>
            <person name="Ravi A."/>
            <person name="Getino M."/>
            <person name="Pursley I."/>
            <person name="Horton D.L."/>
            <person name="Alikhan N.F."/>
            <person name="Baker D."/>
            <person name="Gharbi K."/>
            <person name="Hall N."/>
            <person name="Watson M."/>
            <person name="Adriaenssens E.M."/>
            <person name="Foster-Nyarko E."/>
            <person name="Jarju S."/>
            <person name="Secka A."/>
            <person name="Antonio M."/>
            <person name="Oren A."/>
            <person name="Chaudhuri R.R."/>
            <person name="La Ragione R."/>
            <person name="Hildebrand F."/>
            <person name="Pallen M.J."/>
        </authorList>
    </citation>
    <scope>NUCLEOTIDE SEQUENCE</scope>
    <source>
        <strain evidence="9">B3-4054</strain>
    </source>
</reference>
<dbReference type="NCBIfam" id="TIGR00195">
    <property type="entry name" value="exoDNase_III"/>
    <property type="match status" value="1"/>
</dbReference>
<comment type="caution">
    <text evidence="9">The sequence shown here is derived from an EMBL/GenBank/DDBJ whole genome shotgun (WGS) entry which is preliminary data.</text>
</comment>
<feature type="active site" evidence="5">
    <location>
        <position position="113"/>
    </location>
</feature>
<proteinExistence type="inferred from homology"/>
<dbReference type="InterPro" id="IPR004808">
    <property type="entry name" value="AP_endonuc_1"/>
</dbReference>
<reference evidence="9" key="1">
    <citation type="submission" date="2020-10" db="EMBL/GenBank/DDBJ databases">
        <authorList>
            <person name="Gilroy R."/>
        </authorList>
    </citation>
    <scope>NUCLEOTIDE SEQUENCE</scope>
    <source>
        <strain evidence="9">B3-4054</strain>
    </source>
</reference>
<dbReference type="GO" id="GO:0006284">
    <property type="term" value="P:base-excision repair"/>
    <property type="evidence" value="ECO:0007669"/>
    <property type="project" value="TreeGrafter"/>
</dbReference>
<evidence type="ECO:0000256" key="7">
    <source>
        <dbReference type="PIRSR" id="PIRSR604808-3"/>
    </source>
</evidence>
<dbReference type="Pfam" id="PF03372">
    <property type="entry name" value="Exo_endo_phos"/>
    <property type="match status" value="1"/>
</dbReference>